<dbReference type="Proteomes" id="UP000307510">
    <property type="component" value="Unassembled WGS sequence"/>
</dbReference>
<evidence type="ECO:0000313" key="10">
    <source>
        <dbReference type="Proteomes" id="UP000307510"/>
    </source>
</evidence>
<dbReference type="eggNOG" id="ENOG5033A7D">
    <property type="taxonomic scope" value="Bacteria"/>
</dbReference>
<evidence type="ECO:0000313" key="9">
    <source>
        <dbReference type="Proteomes" id="UP000198145"/>
    </source>
</evidence>
<feature type="transmembrane region" description="Helical" evidence="5">
    <location>
        <begin position="46"/>
        <end position="66"/>
    </location>
</feature>
<dbReference type="AlphaFoldDB" id="A0A239C1G3"/>
<dbReference type="EMBL" id="NJBA01000006">
    <property type="protein sequence ID" value="OWP49675.1"/>
    <property type="molecule type" value="Genomic_DNA"/>
</dbReference>
<keyword evidence="11" id="KW-1185">Reference proteome</keyword>
<evidence type="ECO:0000256" key="4">
    <source>
        <dbReference type="ARBA" id="ARBA00023136"/>
    </source>
</evidence>
<evidence type="ECO:0000313" key="7">
    <source>
        <dbReference type="EMBL" id="OWP49675.1"/>
    </source>
</evidence>
<reference evidence="8 10" key="2">
    <citation type="submission" date="2019-05" db="EMBL/GenBank/DDBJ databases">
        <authorList>
            <person name="Moore K."/>
            <person name="O'Neill P."/>
            <person name="Farbos A."/>
            <person name="Studholme D.J."/>
        </authorList>
    </citation>
    <scope>NUCLEOTIDE SEQUENCE [LARGE SCALE GENOMIC DNA]</scope>
    <source>
        <strain evidence="8 10">DSM 9128</strain>
    </source>
</reference>
<proteinExistence type="predicted"/>
<dbReference type="Pfam" id="PF07869">
    <property type="entry name" value="DUF1656"/>
    <property type="match status" value="1"/>
</dbReference>
<evidence type="ECO:0000256" key="1">
    <source>
        <dbReference type="ARBA" id="ARBA00022475"/>
    </source>
</evidence>
<accession>A0A239C1G3</accession>
<keyword evidence="2 5" id="KW-0812">Transmembrane</keyword>
<keyword evidence="3 5" id="KW-1133">Transmembrane helix</keyword>
<protein>
    <submittedName>
        <fullName evidence="8">DUF1656 domain-containing protein</fullName>
    </submittedName>
</protein>
<dbReference type="Proteomes" id="UP000608450">
    <property type="component" value="Unassembled WGS sequence"/>
</dbReference>
<dbReference type="RefSeq" id="WP_037010214.1">
    <property type="nucleotide sequence ID" value="NZ_DAISSI010000005.1"/>
</dbReference>
<reference evidence="10" key="3">
    <citation type="submission" date="2019-06" db="EMBL/GenBank/DDBJ databases">
        <title>AzeR, a transcriptional regulator that responds to azelaic acid in Pseudomonas nitroreducens.</title>
        <authorList>
            <person name="Bez C."/>
            <person name="Javvadi S.G."/>
            <person name="Bertani I."/>
            <person name="Devescovi G."/>
            <person name="Studholme D.J."/>
            <person name="Geller A."/>
            <person name="Levy A."/>
            <person name="Venturi V."/>
        </authorList>
    </citation>
    <scope>NUCLEOTIDE SEQUENCE [LARGE SCALE GENOMIC DNA]</scope>
    <source>
        <strain evidence="10">DSM 9128</strain>
    </source>
</reference>
<evidence type="ECO:0000313" key="11">
    <source>
        <dbReference type="Proteomes" id="UP000608450"/>
    </source>
</evidence>
<keyword evidence="4 5" id="KW-0472">Membrane</keyword>
<sequence>MGLHEFGWGGVFLSPLFIYAVLALGLTVVLRLLLQATPFGRWIWHEALFDCALFVLILCAITWALSAAP</sequence>
<reference evidence="7 9" key="1">
    <citation type="submission" date="2017-06" db="EMBL/GenBank/DDBJ databases">
        <title>Draft genome of Pseudomonas nitroreducens DF05.</title>
        <authorList>
            <person name="Iyer R."/>
        </authorList>
    </citation>
    <scope>NUCLEOTIDE SEQUENCE [LARGE SCALE GENOMIC DNA]</scope>
    <source>
        <strain evidence="7 9">DF05</strain>
    </source>
</reference>
<dbReference type="EMBL" id="VASG01000005">
    <property type="protein sequence ID" value="TLP72597.1"/>
    <property type="molecule type" value="Genomic_DNA"/>
</dbReference>
<reference evidence="6 11" key="5">
    <citation type="submission" date="2020-11" db="EMBL/GenBank/DDBJ databases">
        <title>Enhanced detection system for hospital associated transmission using whole genome sequencing surveillance.</title>
        <authorList>
            <person name="Harrison L.H."/>
            <person name="Van Tyne D."/>
            <person name="Marsh J.W."/>
            <person name="Griffith M.P."/>
            <person name="Snyder D.J."/>
            <person name="Cooper V.S."/>
            <person name="Mustapha M."/>
        </authorList>
    </citation>
    <scope>NUCLEOTIDE SEQUENCE [LARGE SCALE GENOMIC DNA]</scope>
    <source>
        <strain evidence="6 11">PSA00705</strain>
    </source>
</reference>
<dbReference type="Proteomes" id="UP000198145">
    <property type="component" value="Unassembled WGS sequence"/>
</dbReference>
<keyword evidence="1" id="KW-1003">Cell membrane</keyword>
<evidence type="ECO:0000256" key="3">
    <source>
        <dbReference type="ARBA" id="ARBA00022989"/>
    </source>
</evidence>
<organism evidence="8 10">
    <name type="scientific">Pseudomonas nitroreducens</name>
    <dbReference type="NCBI Taxonomy" id="46680"/>
    <lineage>
        <taxon>Bacteria</taxon>
        <taxon>Pseudomonadati</taxon>
        <taxon>Pseudomonadota</taxon>
        <taxon>Gammaproteobacteria</taxon>
        <taxon>Pseudomonadales</taxon>
        <taxon>Pseudomonadaceae</taxon>
        <taxon>Pseudomonas</taxon>
    </lineage>
</organism>
<name>A0A239C1G3_PSENT</name>
<evidence type="ECO:0000256" key="2">
    <source>
        <dbReference type="ARBA" id="ARBA00022692"/>
    </source>
</evidence>
<dbReference type="EMBL" id="JADTFC010000046">
    <property type="protein sequence ID" value="MBG6289330.1"/>
    <property type="molecule type" value="Genomic_DNA"/>
</dbReference>
<feature type="transmembrane region" description="Helical" evidence="5">
    <location>
        <begin position="12"/>
        <end position="34"/>
    </location>
</feature>
<reference evidence="8" key="4">
    <citation type="submission" date="2019-09" db="EMBL/GenBank/DDBJ databases">
        <title>AzeR, a transcriptional regulator that responds to azelaic acid in Pseudomonas nitroreducens.</title>
        <authorList>
            <person name="Bez C."/>
            <person name="Javvadi S.G."/>
            <person name="Bertani I."/>
            <person name="Devescovi G."/>
            <person name="Studholme D.J."/>
            <person name="Geller A."/>
            <person name="Levy A."/>
            <person name="Venturi V."/>
        </authorList>
    </citation>
    <scope>NUCLEOTIDE SEQUENCE</scope>
    <source>
        <strain evidence="8">DSM 9128</strain>
    </source>
</reference>
<evidence type="ECO:0000313" key="6">
    <source>
        <dbReference type="EMBL" id="MBG6289330.1"/>
    </source>
</evidence>
<dbReference type="InterPro" id="IPR012451">
    <property type="entry name" value="DUF1656"/>
</dbReference>
<dbReference type="STRING" id="46680.GCA_000807755_04065"/>
<gene>
    <name evidence="7" type="ORF">CEG18_19175</name>
    <name evidence="8" type="ORF">FEA48_20260</name>
    <name evidence="6" type="ORF">I5I61_17900</name>
</gene>
<comment type="caution">
    <text evidence="8">The sequence shown here is derived from an EMBL/GenBank/DDBJ whole genome shotgun (WGS) entry which is preliminary data.</text>
</comment>
<evidence type="ECO:0000256" key="5">
    <source>
        <dbReference type="SAM" id="Phobius"/>
    </source>
</evidence>
<evidence type="ECO:0000313" key="8">
    <source>
        <dbReference type="EMBL" id="TLP72597.1"/>
    </source>
</evidence>